<sequence length="730" mass="77499">MAIGDTITRVDAPTKTTGRAIYANDVNLRGQLYATFVGATISSGRIVSIDPAAALAMPGVVRVLTEADMPRPEPSFADLFVPPLATRHIPLQGLEIAHEGEPVAMVLAETLEAAEAGARAVRVAYEAASFIDPVTAEPINPEPGRGDYSFLDIAEFEKGDAAAAIAAAPVRISRTYTQPSRHSNPMEPCAVIAEWSGGRVTIHDTIQHVAALQGVIAGVFGLEMDQVRVQSIHCGGGFGPKGFIWPHQILVPMAARVVGRPVKLALTRAEMYALVGMQPHMVQEVELGADESGRLLGISHIASNETGVTEDYIEFSTVPSRTYYACDAIYNRQYIRRGNVTLPTYQRSPAEGPGSWALGSAMDELARELQMDPLDLRLANYAEVEPSSGDPWSSKKLREAYEMGAERFGWRNRPAGGTRDGHWRLGYGMADSSQGTQRYGSSARVRLRADGTAVVESSFSDIGTGSATVMRQIAADILGLEIGVVTSREGDSVLPEAGPTWASATVISTGTAVHRAATEVRGRLARLAGWPADAVEVDGGSLTHEGEARPIRDILAEAGVSEVSGDGIFTPNGGEFSDAGPEGFPSRVFGVIFVEVAVDPELGLLRLRRATGVYSAGRIINPRTARSQMTGGIIWGWGMAAMEQSRLDPTLGRWLSKDLAGVAVPTNADIPELDVAFVDEFDERSGPLGAKGIGELGATGVAAAVANAVYDAIGLRVRELPITPEKILAG</sequence>
<keyword evidence="5" id="KW-1185">Reference proteome</keyword>
<organism evidence="4 5">
    <name type="scientific">Paroceanicella profunda</name>
    <dbReference type="NCBI Taxonomy" id="2579971"/>
    <lineage>
        <taxon>Bacteria</taxon>
        <taxon>Pseudomonadati</taxon>
        <taxon>Pseudomonadota</taxon>
        <taxon>Alphaproteobacteria</taxon>
        <taxon>Rhodobacterales</taxon>
        <taxon>Paracoccaceae</taxon>
        <taxon>Paroceanicella</taxon>
    </lineage>
</organism>
<dbReference type="EMBL" id="CP040818">
    <property type="protein sequence ID" value="QDL93138.1"/>
    <property type="molecule type" value="Genomic_DNA"/>
</dbReference>
<dbReference type="Pfam" id="PF01315">
    <property type="entry name" value="Ald_Xan_dh_C"/>
    <property type="match status" value="1"/>
</dbReference>
<dbReference type="KEGG" id="ppru:FDP22_15915"/>
<gene>
    <name evidence="4" type="ORF">FDP22_15915</name>
</gene>
<accession>A0A5B8FIJ4</accession>
<evidence type="ECO:0000313" key="5">
    <source>
        <dbReference type="Proteomes" id="UP000305888"/>
    </source>
</evidence>
<name>A0A5B8FIJ4_9RHOB</name>
<dbReference type="SUPFAM" id="SSF56003">
    <property type="entry name" value="Molybdenum cofactor-binding domain"/>
    <property type="match status" value="1"/>
</dbReference>
<dbReference type="InterPro" id="IPR046867">
    <property type="entry name" value="AldOxase/xan_DH_MoCoBD2"/>
</dbReference>
<dbReference type="GO" id="GO:0005506">
    <property type="term" value="F:iron ion binding"/>
    <property type="evidence" value="ECO:0007669"/>
    <property type="project" value="InterPro"/>
</dbReference>
<feature type="domain" description="Aldehyde oxidase/xanthine dehydrogenase a/b hammerhead" evidence="3">
    <location>
        <begin position="17"/>
        <end position="129"/>
    </location>
</feature>
<dbReference type="OrthoDB" id="8428274at2"/>
<dbReference type="RefSeq" id="WP_138575168.1">
    <property type="nucleotide sequence ID" value="NZ_CP040818.1"/>
</dbReference>
<reference evidence="4 5" key="1">
    <citation type="submission" date="2019-06" db="EMBL/GenBank/DDBJ databases">
        <title>Genome sequence of Rhodobacteraceae bacterium D4M1.</title>
        <authorList>
            <person name="Cao J."/>
        </authorList>
    </citation>
    <scope>NUCLEOTIDE SEQUENCE [LARGE SCALE GENOMIC DNA]</scope>
    <source>
        <strain evidence="4 5">D4M1</strain>
    </source>
</reference>
<dbReference type="Pfam" id="PF20256">
    <property type="entry name" value="MoCoBD_2"/>
    <property type="match status" value="1"/>
</dbReference>
<dbReference type="Gene3D" id="3.90.1170.50">
    <property type="entry name" value="Aldehyde oxidase/xanthine dehydrogenase, a/b hammerhead"/>
    <property type="match status" value="1"/>
</dbReference>
<evidence type="ECO:0000313" key="4">
    <source>
        <dbReference type="EMBL" id="QDL93138.1"/>
    </source>
</evidence>
<dbReference type="PANTHER" id="PTHR11908">
    <property type="entry name" value="XANTHINE DEHYDROGENASE"/>
    <property type="match status" value="1"/>
</dbReference>
<dbReference type="PANTHER" id="PTHR11908:SF132">
    <property type="entry name" value="ALDEHYDE OXIDASE 1-RELATED"/>
    <property type="match status" value="1"/>
</dbReference>
<dbReference type="GO" id="GO:0016491">
    <property type="term" value="F:oxidoreductase activity"/>
    <property type="evidence" value="ECO:0007669"/>
    <property type="project" value="UniProtKB-KW"/>
</dbReference>
<proteinExistence type="predicted"/>
<dbReference type="AlphaFoldDB" id="A0A5B8FIJ4"/>
<dbReference type="SMART" id="SM01008">
    <property type="entry name" value="Ald_Xan_dh_C"/>
    <property type="match status" value="1"/>
</dbReference>
<evidence type="ECO:0000256" key="2">
    <source>
        <dbReference type="ARBA" id="ARBA00023002"/>
    </source>
</evidence>
<dbReference type="InterPro" id="IPR000674">
    <property type="entry name" value="Ald_Oxase/Xan_DH_a/b"/>
</dbReference>
<dbReference type="Pfam" id="PF02738">
    <property type="entry name" value="MoCoBD_1"/>
    <property type="match status" value="1"/>
</dbReference>
<protein>
    <submittedName>
        <fullName evidence="4">Xanthine dehydrogenase family protein molybdopterin-binding subunit</fullName>
    </submittedName>
</protein>
<keyword evidence="2" id="KW-0560">Oxidoreductase</keyword>
<keyword evidence="1" id="KW-0500">Molybdenum</keyword>
<evidence type="ECO:0000259" key="3">
    <source>
        <dbReference type="SMART" id="SM01008"/>
    </source>
</evidence>
<dbReference type="InterPro" id="IPR016208">
    <property type="entry name" value="Ald_Oxase/xanthine_DH-like"/>
</dbReference>
<evidence type="ECO:0000256" key="1">
    <source>
        <dbReference type="ARBA" id="ARBA00022505"/>
    </source>
</evidence>
<dbReference type="Proteomes" id="UP000305888">
    <property type="component" value="Chromosome"/>
</dbReference>
<dbReference type="SUPFAM" id="SSF54665">
    <property type="entry name" value="CO dehydrogenase molybdoprotein N-domain-like"/>
    <property type="match status" value="1"/>
</dbReference>
<dbReference type="InterPro" id="IPR037165">
    <property type="entry name" value="AldOxase/xan_DH_Mopterin-bd_sf"/>
</dbReference>
<dbReference type="InterPro" id="IPR008274">
    <property type="entry name" value="AldOxase/xan_DH_MoCoBD1"/>
</dbReference>
<dbReference type="Gene3D" id="3.30.365.10">
    <property type="entry name" value="Aldehyde oxidase/xanthine dehydrogenase, molybdopterin binding domain"/>
    <property type="match status" value="4"/>
</dbReference>
<dbReference type="InterPro" id="IPR036856">
    <property type="entry name" value="Ald_Oxase/Xan_DH_a/b_sf"/>
</dbReference>